<keyword evidence="2" id="KW-1133">Transmembrane helix</keyword>
<feature type="region of interest" description="Disordered" evidence="1">
    <location>
        <begin position="1"/>
        <end position="20"/>
    </location>
</feature>
<reference evidence="3 4" key="1">
    <citation type="submission" date="2016-01" db="EMBL/GenBank/DDBJ databases">
        <authorList>
            <consortium name="TB Trials Study Group"/>
            <person name="Sutton G."/>
            <person name="Brinkac L."/>
            <person name="Sanka R."/>
            <person name="Adams M."/>
            <person name="Lau E.L."/>
            <person name="Macaden R."/>
            <person name="Grewal H.M.S."/>
        </authorList>
    </citation>
    <scope>NUCLEOTIDE SEQUENCE [LARGE SCALE GENOMIC DNA]</scope>
    <source>
        <strain evidence="3 4">IS-1744</strain>
    </source>
</reference>
<dbReference type="EMBL" id="LQIR01000067">
    <property type="protein sequence ID" value="KUI07829.1"/>
    <property type="molecule type" value="Genomic_DNA"/>
</dbReference>
<evidence type="ECO:0000256" key="2">
    <source>
        <dbReference type="SAM" id="Phobius"/>
    </source>
</evidence>
<gene>
    <name evidence="3" type="ORF">AU192_10235</name>
</gene>
<evidence type="ECO:0000313" key="3">
    <source>
        <dbReference type="EMBL" id="KUI07829.1"/>
    </source>
</evidence>
<organism evidence="3 4">
    <name type="scientific">Mycobacterium lehmannii</name>
    <dbReference type="NCBI Taxonomy" id="2048550"/>
    <lineage>
        <taxon>Bacteria</taxon>
        <taxon>Bacillati</taxon>
        <taxon>Actinomycetota</taxon>
        <taxon>Actinomycetes</taxon>
        <taxon>Mycobacteriales</taxon>
        <taxon>Mycobacteriaceae</taxon>
        <taxon>Mycobacterium</taxon>
    </lineage>
</organism>
<keyword evidence="2" id="KW-0812">Transmembrane</keyword>
<keyword evidence="2" id="KW-0472">Membrane</keyword>
<feature type="compositionally biased region" description="Basic and acidic residues" evidence="1">
    <location>
        <begin position="1"/>
        <end position="17"/>
    </location>
</feature>
<proteinExistence type="predicted"/>
<evidence type="ECO:0000313" key="4">
    <source>
        <dbReference type="Proteomes" id="UP000053707"/>
    </source>
</evidence>
<keyword evidence="4" id="KW-1185">Reference proteome</keyword>
<dbReference type="Proteomes" id="UP000053707">
    <property type="component" value="Unassembled WGS sequence"/>
</dbReference>
<accession>A0A101A0Q8</accession>
<dbReference type="RefSeq" id="WP_064399833.1">
    <property type="nucleotide sequence ID" value="NZ_LQIR01000067.1"/>
</dbReference>
<protein>
    <submittedName>
        <fullName evidence="3">Uncharacterized protein</fullName>
    </submittedName>
</protein>
<dbReference type="AlphaFoldDB" id="A0A101A0Q8"/>
<evidence type="ECO:0000256" key="1">
    <source>
        <dbReference type="SAM" id="MobiDB-lite"/>
    </source>
</evidence>
<comment type="caution">
    <text evidence="3">The sequence shown here is derived from an EMBL/GenBank/DDBJ whole genome shotgun (WGS) entry which is preliminary data.</text>
</comment>
<name>A0A101A0Q8_9MYCO</name>
<sequence length="62" mass="6474">MADSYPDRTADPLRGESESPMSSYISAVLIFLLTLSPVLIPAAITAGHALGTARKHLPNPAA</sequence>
<feature type="transmembrane region" description="Helical" evidence="2">
    <location>
        <begin position="24"/>
        <end position="46"/>
    </location>
</feature>